<accession>A0A4R7J833</accession>
<dbReference type="AlphaFoldDB" id="A0A4R7J833"/>
<dbReference type="Proteomes" id="UP000295371">
    <property type="component" value="Unassembled WGS sequence"/>
</dbReference>
<protein>
    <submittedName>
        <fullName evidence="6">Regulatory LuxR family protein</fullName>
    </submittedName>
</protein>
<name>A0A4R7J833_9ACTN</name>
<evidence type="ECO:0000313" key="6">
    <source>
        <dbReference type="EMBL" id="TDT33632.1"/>
    </source>
</evidence>
<dbReference type="SUPFAM" id="SSF46894">
    <property type="entry name" value="C-terminal effector domain of the bipartite response regulators"/>
    <property type="match status" value="1"/>
</dbReference>
<keyword evidence="1" id="KW-0805">Transcription regulation</keyword>
<dbReference type="Gene3D" id="1.10.10.10">
    <property type="entry name" value="Winged helix-like DNA-binding domain superfamily/Winged helix DNA-binding domain"/>
    <property type="match status" value="1"/>
</dbReference>
<feature type="domain" description="HTH luxR-type" evidence="5">
    <location>
        <begin position="212"/>
        <end position="274"/>
    </location>
</feature>
<evidence type="ECO:0000256" key="3">
    <source>
        <dbReference type="ARBA" id="ARBA00023163"/>
    </source>
</evidence>
<dbReference type="PANTHER" id="PTHR44688">
    <property type="entry name" value="DNA-BINDING TRANSCRIPTIONAL ACTIVATOR DEVR_DOSR"/>
    <property type="match status" value="1"/>
</dbReference>
<dbReference type="Gene3D" id="3.30.565.10">
    <property type="entry name" value="Histidine kinase-like ATPase, C-terminal domain"/>
    <property type="match status" value="1"/>
</dbReference>
<comment type="caution">
    <text evidence="6">The sequence shown here is derived from an EMBL/GenBank/DDBJ whole genome shotgun (WGS) entry which is preliminary data.</text>
</comment>
<dbReference type="EMBL" id="SOAW01000001">
    <property type="protein sequence ID" value="TDT33632.1"/>
    <property type="molecule type" value="Genomic_DNA"/>
</dbReference>
<dbReference type="InterPro" id="IPR016032">
    <property type="entry name" value="Sig_transdc_resp-reg_C-effctor"/>
</dbReference>
<proteinExistence type="predicted"/>
<dbReference type="InterPro" id="IPR000792">
    <property type="entry name" value="Tscrpt_reg_LuxR_C"/>
</dbReference>
<evidence type="ECO:0000313" key="7">
    <source>
        <dbReference type="Proteomes" id="UP000295371"/>
    </source>
</evidence>
<keyword evidence="3" id="KW-0804">Transcription</keyword>
<evidence type="ECO:0000256" key="1">
    <source>
        <dbReference type="ARBA" id="ARBA00023015"/>
    </source>
</evidence>
<keyword evidence="2" id="KW-0238">DNA-binding</keyword>
<evidence type="ECO:0000256" key="2">
    <source>
        <dbReference type="ARBA" id="ARBA00023125"/>
    </source>
</evidence>
<dbReference type="PANTHER" id="PTHR44688:SF16">
    <property type="entry name" value="DNA-BINDING TRANSCRIPTIONAL ACTIVATOR DEVR_DOSR"/>
    <property type="match status" value="1"/>
</dbReference>
<dbReference type="RefSeq" id="WP_133755076.1">
    <property type="nucleotide sequence ID" value="NZ_CP171129.1"/>
</dbReference>
<dbReference type="PRINTS" id="PR00038">
    <property type="entry name" value="HTHLUXR"/>
</dbReference>
<gene>
    <name evidence="6" type="ORF">CLV29_1255</name>
</gene>
<dbReference type="CDD" id="cd06170">
    <property type="entry name" value="LuxR_C_like"/>
    <property type="match status" value="1"/>
</dbReference>
<dbReference type="Pfam" id="PF00196">
    <property type="entry name" value="GerE"/>
    <property type="match status" value="1"/>
</dbReference>
<feature type="region of interest" description="Disordered" evidence="4">
    <location>
        <begin position="197"/>
        <end position="218"/>
    </location>
</feature>
<organism evidence="6 7">
    <name type="scientific">Naumannella halotolerans</name>
    <dbReference type="NCBI Taxonomy" id="993414"/>
    <lineage>
        <taxon>Bacteria</taxon>
        <taxon>Bacillati</taxon>
        <taxon>Actinomycetota</taxon>
        <taxon>Actinomycetes</taxon>
        <taxon>Propionibacteriales</taxon>
        <taxon>Propionibacteriaceae</taxon>
        <taxon>Naumannella</taxon>
    </lineage>
</organism>
<dbReference type="SUPFAM" id="SSF55874">
    <property type="entry name" value="ATPase domain of HSP90 chaperone/DNA topoisomerase II/histidine kinase"/>
    <property type="match status" value="1"/>
</dbReference>
<reference evidence="6 7" key="1">
    <citation type="submission" date="2019-03" db="EMBL/GenBank/DDBJ databases">
        <title>Genomic Encyclopedia of Archaeal and Bacterial Type Strains, Phase II (KMG-II): from individual species to whole genera.</title>
        <authorList>
            <person name="Goeker M."/>
        </authorList>
    </citation>
    <scope>NUCLEOTIDE SEQUENCE [LARGE SCALE GENOMIC DNA]</scope>
    <source>
        <strain evidence="6 7">DSM 24323</strain>
    </source>
</reference>
<dbReference type="PROSITE" id="PS50043">
    <property type="entry name" value="HTH_LUXR_2"/>
    <property type="match status" value="1"/>
</dbReference>
<dbReference type="SMART" id="SM00421">
    <property type="entry name" value="HTH_LUXR"/>
    <property type="match status" value="1"/>
</dbReference>
<dbReference type="GO" id="GO:0006355">
    <property type="term" value="P:regulation of DNA-templated transcription"/>
    <property type="evidence" value="ECO:0007669"/>
    <property type="project" value="InterPro"/>
</dbReference>
<keyword evidence="7" id="KW-1185">Reference proteome</keyword>
<evidence type="ECO:0000256" key="4">
    <source>
        <dbReference type="SAM" id="MobiDB-lite"/>
    </source>
</evidence>
<evidence type="ECO:0000259" key="5">
    <source>
        <dbReference type="PROSITE" id="PS50043"/>
    </source>
</evidence>
<dbReference type="InterPro" id="IPR036890">
    <property type="entry name" value="HATPase_C_sf"/>
</dbReference>
<dbReference type="InterPro" id="IPR036388">
    <property type="entry name" value="WH-like_DNA-bd_sf"/>
</dbReference>
<dbReference type="OrthoDB" id="9808843at2"/>
<dbReference type="GO" id="GO:0003677">
    <property type="term" value="F:DNA binding"/>
    <property type="evidence" value="ECO:0007669"/>
    <property type="project" value="UniProtKB-KW"/>
</dbReference>
<sequence length="274" mass="29760">MGRGAASGAATRALLHEHTRTVAEQADRHAVTLESILAILRSPRLDHRTARTRAVDVAAAALVSLRADSDAQRQSLLEPVTGAFERLQNDLRPLIRYGDLQVQFVAPPATGRALPGEVAQAARAIVRIAVLALTDREDAQRVRIQWNCDGLNLLIDIHDDGDGELDVHDDSLRPIAERVKALDGRLDIESTSGWGSHTSIRLPLDPPGGRNEREPAVGLTSRERDVLHLVAAGHRNADIAAELAISPNTVKFHIANLLRKVGARTRSELIALTR</sequence>
<dbReference type="PROSITE" id="PS00622">
    <property type="entry name" value="HTH_LUXR_1"/>
    <property type="match status" value="1"/>
</dbReference>